<dbReference type="AlphaFoldDB" id="B3PUF9"/>
<accession>B3PUF9</accession>
<dbReference type="EMBL" id="CP001074">
    <property type="protein sequence ID" value="ACE92040.1"/>
    <property type="molecule type" value="Genomic_DNA"/>
</dbReference>
<proteinExistence type="predicted"/>
<dbReference type="Proteomes" id="UP000008817">
    <property type="component" value="Chromosome"/>
</dbReference>
<sequence>MQHQSLTGLGGVHETVGRARLGCRRERFALNGSSLGASTTTRTDDLVLTRSWSLVAGAKRWLICHLHLPGGVTGLSNSPLGAIYGAVETTASATRLASRQASQPRQTCKGRVQGLILRHALSFARCIGTLQEINET</sequence>
<protein>
    <submittedName>
        <fullName evidence="1">Uncharacterized protein</fullName>
    </submittedName>
</protein>
<dbReference type="KEGG" id="rec:RHECIAT_CH0003092"/>
<evidence type="ECO:0000313" key="1">
    <source>
        <dbReference type="EMBL" id="ACE92040.1"/>
    </source>
</evidence>
<reference evidence="1 2" key="1">
    <citation type="submission" date="2008-04" db="EMBL/GenBank/DDBJ databases">
        <title>Genome diversity and DNA divergence of Rhizobium etli.</title>
        <authorList>
            <person name="Gonzalez V."/>
            <person name="Acosta J.L."/>
            <person name="Santamaria R.I."/>
            <person name="Bustos P."/>
            <person name="Hernandez-Gonzalez I.L."/>
            <person name="Fernandez J.L."/>
            <person name="Diaz R."/>
            <person name="Flores M."/>
            <person name="Mora J."/>
            <person name="Palacios R."/>
            <person name="Davila G."/>
        </authorList>
    </citation>
    <scope>NUCLEOTIDE SEQUENCE [LARGE SCALE GENOMIC DNA]</scope>
    <source>
        <strain evidence="1 2">CIAT 652</strain>
    </source>
</reference>
<gene>
    <name evidence="1" type="ordered locus">RHECIAT_CH0003092</name>
</gene>
<name>B3PUF9_RHIE6</name>
<organism evidence="1 2">
    <name type="scientific">Rhizobium etli (strain CIAT 652)</name>
    <dbReference type="NCBI Taxonomy" id="491916"/>
    <lineage>
        <taxon>Bacteria</taxon>
        <taxon>Pseudomonadati</taxon>
        <taxon>Pseudomonadota</taxon>
        <taxon>Alphaproteobacteria</taxon>
        <taxon>Hyphomicrobiales</taxon>
        <taxon>Rhizobiaceae</taxon>
        <taxon>Rhizobium/Agrobacterium group</taxon>
        <taxon>Rhizobium</taxon>
    </lineage>
</organism>
<dbReference type="HOGENOM" id="CLU_1873751_0_0_5"/>
<evidence type="ECO:0000313" key="2">
    <source>
        <dbReference type="Proteomes" id="UP000008817"/>
    </source>
</evidence>